<accession>A0ABT4SZX9</accession>
<keyword evidence="2" id="KW-0813">Transport</keyword>
<evidence type="ECO:0000256" key="5">
    <source>
        <dbReference type="ARBA" id="ARBA00022970"/>
    </source>
</evidence>
<dbReference type="InterPro" id="IPR003593">
    <property type="entry name" value="AAA+_ATPase"/>
</dbReference>
<sequence>MSIIEVSGLRFSYGPVEVLHGIDLRVDEGEIVAVIGPNGAGKTTLLNVLGGAHRSRSGTIALRGEDVTRASQDSLVRRGLSLVPEGRQMFSSMTVDDNLLLGTYARRREVDADGLREMVFELFPRLRERRDQLAGTLSGGEQQMVAIGRALMSDPSILLLDEPSLGLAPQFVSLIMRTIRRLRDNGRTVVLVEQNAKAALRLADRAYLLELGTVHVTGPARELAQDPRVVAAYLGGGDNAVA</sequence>
<evidence type="ECO:0000313" key="7">
    <source>
        <dbReference type="EMBL" id="MDA0642425.1"/>
    </source>
</evidence>
<dbReference type="PANTHER" id="PTHR43820">
    <property type="entry name" value="HIGH-AFFINITY BRANCHED-CHAIN AMINO ACID TRANSPORT ATP-BINDING PROTEIN LIVF"/>
    <property type="match status" value="1"/>
</dbReference>
<dbReference type="InterPro" id="IPR017871">
    <property type="entry name" value="ABC_transporter-like_CS"/>
</dbReference>
<proteinExistence type="inferred from homology"/>
<dbReference type="Pfam" id="PF00005">
    <property type="entry name" value="ABC_tran"/>
    <property type="match status" value="1"/>
</dbReference>
<keyword evidence="4 7" id="KW-0067">ATP-binding</keyword>
<evidence type="ECO:0000259" key="6">
    <source>
        <dbReference type="PROSITE" id="PS50893"/>
    </source>
</evidence>
<evidence type="ECO:0000256" key="3">
    <source>
        <dbReference type="ARBA" id="ARBA00022741"/>
    </source>
</evidence>
<protein>
    <submittedName>
        <fullName evidence="7">ABC transporter ATP-binding protein</fullName>
    </submittedName>
</protein>
<dbReference type="SUPFAM" id="SSF52540">
    <property type="entry name" value="P-loop containing nucleoside triphosphate hydrolases"/>
    <property type="match status" value="1"/>
</dbReference>
<dbReference type="EMBL" id="JAPNUD010000041">
    <property type="protein sequence ID" value="MDA0642425.1"/>
    <property type="molecule type" value="Genomic_DNA"/>
</dbReference>
<evidence type="ECO:0000256" key="1">
    <source>
        <dbReference type="ARBA" id="ARBA00005417"/>
    </source>
</evidence>
<dbReference type="RefSeq" id="WP_148033400.1">
    <property type="nucleotide sequence ID" value="NZ_BAABFD010000014.1"/>
</dbReference>
<comment type="caution">
    <text evidence="7">The sequence shown here is derived from an EMBL/GenBank/DDBJ whole genome shotgun (WGS) entry which is preliminary data.</text>
</comment>
<dbReference type="PROSITE" id="PS50893">
    <property type="entry name" value="ABC_TRANSPORTER_2"/>
    <property type="match status" value="1"/>
</dbReference>
<dbReference type="InterPro" id="IPR003439">
    <property type="entry name" value="ABC_transporter-like_ATP-bd"/>
</dbReference>
<dbReference type="InterPro" id="IPR027417">
    <property type="entry name" value="P-loop_NTPase"/>
</dbReference>
<dbReference type="Proteomes" id="UP001212498">
    <property type="component" value="Unassembled WGS sequence"/>
</dbReference>
<comment type="similarity">
    <text evidence="1">Belongs to the ABC transporter superfamily.</text>
</comment>
<name>A0ABT4SZX9_9ACTN</name>
<evidence type="ECO:0000256" key="4">
    <source>
        <dbReference type="ARBA" id="ARBA00022840"/>
    </source>
</evidence>
<feature type="domain" description="ABC transporter" evidence="6">
    <location>
        <begin position="4"/>
        <end position="236"/>
    </location>
</feature>
<keyword evidence="5" id="KW-0029">Amino-acid transport</keyword>
<organism evidence="7 8">
    <name type="scientific">Nonomuraea ferruginea</name>
    <dbReference type="NCBI Taxonomy" id="46174"/>
    <lineage>
        <taxon>Bacteria</taxon>
        <taxon>Bacillati</taxon>
        <taxon>Actinomycetota</taxon>
        <taxon>Actinomycetes</taxon>
        <taxon>Streptosporangiales</taxon>
        <taxon>Streptosporangiaceae</taxon>
        <taxon>Nonomuraea</taxon>
    </lineage>
</organism>
<keyword evidence="8" id="KW-1185">Reference proteome</keyword>
<dbReference type="Gene3D" id="3.40.50.300">
    <property type="entry name" value="P-loop containing nucleotide triphosphate hydrolases"/>
    <property type="match status" value="1"/>
</dbReference>
<keyword evidence="3" id="KW-0547">Nucleotide-binding</keyword>
<evidence type="ECO:0000313" key="8">
    <source>
        <dbReference type="Proteomes" id="UP001212498"/>
    </source>
</evidence>
<dbReference type="CDD" id="cd03224">
    <property type="entry name" value="ABC_TM1139_LivF_branched"/>
    <property type="match status" value="1"/>
</dbReference>
<reference evidence="7 8" key="1">
    <citation type="submission" date="2022-11" db="EMBL/GenBank/DDBJ databases">
        <title>Nonomuraea corallina sp. nov., a new species of the genus Nonomuraea isolated from sea side sediment in Thai sea.</title>
        <authorList>
            <person name="Ngamcharungchit C."/>
            <person name="Matsumoto A."/>
            <person name="Suriyachadkun C."/>
            <person name="Panbangred W."/>
            <person name="Inahashi Y."/>
            <person name="Intra B."/>
        </authorList>
    </citation>
    <scope>NUCLEOTIDE SEQUENCE [LARGE SCALE GENOMIC DNA]</scope>
    <source>
        <strain evidence="7 8">DSM 43553</strain>
    </source>
</reference>
<evidence type="ECO:0000256" key="2">
    <source>
        <dbReference type="ARBA" id="ARBA00022448"/>
    </source>
</evidence>
<dbReference type="InterPro" id="IPR052156">
    <property type="entry name" value="BCAA_Transport_ATP-bd_LivF"/>
</dbReference>
<dbReference type="GO" id="GO:0005524">
    <property type="term" value="F:ATP binding"/>
    <property type="evidence" value="ECO:0007669"/>
    <property type="project" value="UniProtKB-KW"/>
</dbReference>
<dbReference type="PANTHER" id="PTHR43820:SF6">
    <property type="entry name" value="ABC TRANSPORTER ATP-BINDING PROTEIN"/>
    <property type="match status" value="1"/>
</dbReference>
<dbReference type="PROSITE" id="PS00211">
    <property type="entry name" value="ABC_TRANSPORTER_1"/>
    <property type="match status" value="1"/>
</dbReference>
<dbReference type="SMART" id="SM00382">
    <property type="entry name" value="AAA"/>
    <property type="match status" value="1"/>
</dbReference>
<gene>
    <name evidence="7" type="ORF">OUY24_17455</name>
</gene>